<name>A0A6G8Q8C8_9ACTN</name>
<dbReference type="Proteomes" id="UP000501452">
    <property type="component" value="Chromosome"/>
</dbReference>
<dbReference type="KEGG" id="rub:GBA63_08575"/>
<dbReference type="RefSeq" id="WP_166175271.1">
    <property type="nucleotide sequence ID" value="NZ_CP045119.1"/>
</dbReference>
<dbReference type="EMBL" id="CP045119">
    <property type="protein sequence ID" value="QIN82692.1"/>
    <property type="molecule type" value="Genomic_DNA"/>
</dbReference>
<organism evidence="1 2">
    <name type="scientific">Rubrobacter tropicus</name>
    <dbReference type="NCBI Taxonomy" id="2653851"/>
    <lineage>
        <taxon>Bacteria</taxon>
        <taxon>Bacillati</taxon>
        <taxon>Actinomycetota</taxon>
        <taxon>Rubrobacteria</taxon>
        <taxon>Rubrobacterales</taxon>
        <taxon>Rubrobacteraceae</taxon>
        <taxon>Rubrobacter</taxon>
    </lineage>
</organism>
<keyword evidence="2" id="KW-1185">Reference proteome</keyword>
<gene>
    <name evidence="1" type="ORF">GBA63_08575</name>
</gene>
<evidence type="ECO:0000313" key="2">
    <source>
        <dbReference type="Proteomes" id="UP000501452"/>
    </source>
</evidence>
<sequence>MAALLATGLFIVTSTTGEDFAPGEEILSPGVADIAAGTGEAPFPRTDVSRFDGSTEVVRVYLRVEELPPGRRMTATVERYGRSSALSRFFGGGIRAEGGGEDRLSVSQSGVSGVVSFAVRAEDALPAGEYAVEVRSVRAESGEETLVLARKYFVVGDRQA</sequence>
<reference evidence="1 2" key="1">
    <citation type="submission" date="2019-10" db="EMBL/GenBank/DDBJ databases">
        <title>Rubrobacter sp nov SCSIO 52090 isolated from a deep-sea sediment in the South China Sea.</title>
        <authorList>
            <person name="Chen R.W."/>
        </authorList>
    </citation>
    <scope>NUCLEOTIDE SEQUENCE [LARGE SCALE GENOMIC DNA]</scope>
    <source>
        <strain evidence="1 2">SCSIO 52909</strain>
    </source>
</reference>
<dbReference type="AlphaFoldDB" id="A0A6G8Q8C8"/>
<proteinExistence type="predicted"/>
<protein>
    <submittedName>
        <fullName evidence="1">Uncharacterized protein</fullName>
    </submittedName>
</protein>
<evidence type="ECO:0000313" key="1">
    <source>
        <dbReference type="EMBL" id="QIN82692.1"/>
    </source>
</evidence>
<accession>A0A6G8Q8C8</accession>